<sequence length="175" mass="18675">MGPPSPIAWWRVELLCVPNPAPEDDCEVSMVRCTSQPPHHPHSAHLPDEEVSALLALQPMMTKQEAKAARKKAARKEKLALEGRAAAGLPPPPKAPQHGGGARIEAIPLPPRKDKQKVAKNMGYGQFERHTTGIGSKLLSKWGFAGEGAGLGKDGVGLTEPLLVSQRARQRGLGA</sequence>
<evidence type="ECO:0000256" key="1">
    <source>
        <dbReference type="SAM" id="MobiDB-lite"/>
    </source>
</evidence>
<dbReference type="EMBL" id="GDKF01005072">
    <property type="protein sequence ID" value="JAT73550.1"/>
    <property type="molecule type" value="Transcribed_RNA"/>
</dbReference>
<dbReference type="PANTHER" id="PTHR47423">
    <property type="entry name" value="G-PATCH DOMAIN CONTAINING PROTEIN"/>
    <property type="match status" value="1"/>
</dbReference>
<evidence type="ECO:0000259" key="2">
    <source>
        <dbReference type="PROSITE" id="PS50174"/>
    </source>
</evidence>
<name>A0A1D2A2W3_AUXPR</name>
<feature type="domain" description="G-patch" evidence="2">
    <location>
        <begin position="131"/>
        <end position="175"/>
    </location>
</feature>
<dbReference type="InterPro" id="IPR000467">
    <property type="entry name" value="G_patch_dom"/>
</dbReference>
<evidence type="ECO:0000313" key="3">
    <source>
        <dbReference type="EMBL" id="JAT73550.1"/>
    </source>
</evidence>
<gene>
    <name evidence="3" type="ORF">g.92371</name>
</gene>
<dbReference type="GO" id="GO:0003676">
    <property type="term" value="F:nucleic acid binding"/>
    <property type="evidence" value="ECO:0007669"/>
    <property type="project" value="InterPro"/>
</dbReference>
<proteinExistence type="predicted"/>
<feature type="region of interest" description="Disordered" evidence="1">
    <location>
        <begin position="82"/>
        <end position="118"/>
    </location>
</feature>
<protein>
    <recommendedName>
        <fullName evidence="2">G-patch domain-containing protein</fullName>
    </recommendedName>
</protein>
<organism evidence="3">
    <name type="scientific">Auxenochlorella protothecoides</name>
    <name type="common">Green microalga</name>
    <name type="synonym">Chlorella protothecoides</name>
    <dbReference type="NCBI Taxonomy" id="3075"/>
    <lineage>
        <taxon>Eukaryota</taxon>
        <taxon>Viridiplantae</taxon>
        <taxon>Chlorophyta</taxon>
        <taxon>core chlorophytes</taxon>
        <taxon>Trebouxiophyceae</taxon>
        <taxon>Chlorellales</taxon>
        <taxon>Chlorellaceae</taxon>
        <taxon>Auxenochlorella</taxon>
    </lineage>
</organism>
<dbReference type="Pfam" id="PF01585">
    <property type="entry name" value="G-patch"/>
    <property type="match status" value="1"/>
</dbReference>
<reference evidence="3" key="1">
    <citation type="submission" date="2015-08" db="EMBL/GenBank/DDBJ databases">
        <authorList>
            <person name="Babu N.S."/>
            <person name="Beckwith C.J."/>
            <person name="Beseler K.G."/>
            <person name="Brison A."/>
            <person name="Carone J.V."/>
            <person name="Caskin T.P."/>
            <person name="Diamond M."/>
            <person name="Durham M.E."/>
            <person name="Foxe J.M."/>
            <person name="Go M."/>
            <person name="Henderson B.A."/>
            <person name="Jones I.B."/>
            <person name="McGettigan J.A."/>
            <person name="Micheletti S.J."/>
            <person name="Nasrallah M.E."/>
            <person name="Ortiz D."/>
            <person name="Piller C.R."/>
            <person name="Privatt S.R."/>
            <person name="Schneider S.L."/>
            <person name="Sharp S."/>
            <person name="Smith T.C."/>
            <person name="Stanton J.D."/>
            <person name="Ullery H.E."/>
            <person name="Wilson R.J."/>
            <person name="Serrano M.G."/>
            <person name="Buck G."/>
            <person name="Lee V."/>
            <person name="Wang Y."/>
            <person name="Carvalho R."/>
            <person name="Voegtly L."/>
            <person name="Shi R."/>
            <person name="Duckworth R."/>
            <person name="Johnson A."/>
            <person name="Loviza R."/>
            <person name="Walstead R."/>
            <person name="Shah Z."/>
            <person name="Kiflezghi M."/>
            <person name="Wade K."/>
            <person name="Ball S.L."/>
            <person name="Bradley K.W."/>
            <person name="Asai D.J."/>
            <person name="Bowman C.A."/>
            <person name="Russell D.A."/>
            <person name="Pope W.H."/>
            <person name="Jacobs-Sera D."/>
            <person name="Hendrix R.W."/>
            <person name="Hatfull G.F."/>
        </authorList>
    </citation>
    <scope>NUCLEOTIDE SEQUENCE</scope>
</reference>
<dbReference type="PROSITE" id="PS50174">
    <property type="entry name" value="G_PATCH"/>
    <property type="match status" value="1"/>
</dbReference>
<dbReference type="AlphaFoldDB" id="A0A1D2A2W3"/>
<dbReference type="PANTHER" id="PTHR47423:SF2">
    <property type="entry name" value="PROTEIN SQS1"/>
    <property type="match status" value="1"/>
</dbReference>
<accession>A0A1D2A2W3</accession>
<dbReference type="SMART" id="SM00443">
    <property type="entry name" value="G_patch"/>
    <property type="match status" value="1"/>
</dbReference>